<gene>
    <name evidence="2" type="ORF">NEOLEDRAFT_1142169</name>
</gene>
<feature type="non-terminal residue" evidence="2">
    <location>
        <position position="1"/>
    </location>
</feature>
<dbReference type="Proteomes" id="UP000076761">
    <property type="component" value="Unassembled WGS sequence"/>
</dbReference>
<dbReference type="InParanoid" id="A0A165NAG9"/>
<keyword evidence="3" id="KW-1185">Reference proteome</keyword>
<sequence>MQVPAIRMLYNPRRLTTSKSPPMAVHIAPDQQKLLYSQELAAYTLRQWQQVRSSLDKQSEVAPSRTSVDLNDPNKGATSSSGQSFRLRLRTLDHEHFCA</sequence>
<evidence type="ECO:0000313" key="3">
    <source>
        <dbReference type="Proteomes" id="UP000076761"/>
    </source>
</evidence>
<dbReference type="AlphaFoldDB" id="A0A165NAG9"/>
<evidence type="ECO:0000313" key="2">
    <source>
        <dbReference type="EMBL" id="KZT19384.1"/>
    </source>
</evidence>
<feature type="region of interest" description="Disordered" evidence="1">
    <location>
        <begin position="55"/>
        <end position="83"/>
    </location>
</feature>
<accession>A0A165NAG9</accession>
<evidence type="ECO:0000256" key="1">
    <source>
        <dbReference type="SAM" id="MobiDB-lite"/>
    </source>
</evidence>
<reference evidence="2 3" key="1">
    <citation type="journal article" date="2016" name="Mol. Biol. Evol.">
        <title>Comparative Genomics of Early-Diverging Mushroom-Forming Fungi Provides Insights into the Origins of Lignocellulose Decay Capabilities.</title>
        <authorList>
            <person name="Nagy L.G."/>
            <person name="Riley R."/>
            <person name="Tritt A."/>
            <person name="Adam C."/>
            <person name="Daum C."/>
            <person name="Floudas D."/>
            <person name="Sun H."/>
            <person name="Yadav J.S."/>
            <person name="Pangilinan J."/>
            <person name="Larsson K.H."/>
            <person name="Matsuura K."/>
            <person name="Barry K."/>
            <person name="Labutti K."/>
            <person name="Kuo R."/>
            <person name="Ohm R.A."/>
            <person name="Bhattacharya S.S."/>
            <person name="Shirouzu T."/>
            <person name="Yoshinaga Y."/>
            <person name="Martin F.M."/>
            <person name="Grigoriev I.V."/>
            <person name="Hibbett D.S."/>
        </authorList>
    </citation>
    <scope>NUCLEOTIDE SEQUENCE [LARGE SCALE GENOMIC DNA]</scope>
    <source>
        <strain evidence="2 3">HHB14362 ss-1</strain>
    </source>
</reference>
<dbReference type="OrthoDB" id="3262732at2759"/>
<name>A0A165NAG9_9AGAM</name>
<organism evidence="2 3">
    <name type="scientific">Neolentinus lepideus HHB14362 ss-1</name>
    <dbReference type="NCBI Taxonomy" id="1314782"/>
    <lineage>
        <taxon>Eukaryota</taxon>
        <taxon>Fungi</taxon>
        <taxon>Dikarya</taxon>
        <taxon>Basidiomycota</taxon>
        <taxon>Agaricomycotina</taxon>
        <taxon>Agaricomycetes</taxon>
        <taxon>Gloeophyllales</taxon>
        <taxon>Gloeophyllaceae</taxon>
        <taxon>Neolentinus</taxon>
    </lineage>
</organism>
<protein>
    <submittedName>
        <fullName evidence="2">Uncharacterized protein</fullName>
    </submittedName>
</protein>
<proteinExistence type="predicted"/>
<dbReference type="EMBL" id="KV425642">
    <property type="protein sequence ID" value="KZT19384.1"/>
    <property type="molecule type" value="Genomic_DNA"/>
</dbReference>